<accession>A0A5C4U2Q0</accession>
<keyword evidence="5" id="KW-1185">Reference proteome</keyword>
<reference evidence="4 5" key="1">
    <citation type="submission" date="2019-06" db="EMBL/GenBank/DDBJ databases">
        <authorList>
            <person name="Li J."/>
        </authorList>
    </citation>
    <scope>NUCLEOTIDE SEQUENCE [LARGE SCALE GENOMIC DNA]</scope>
    <source>
        <strain evidence="4 5">LMG 28165</strain>
    </source>
</reference>
<organism evidence="4 5">
    <name type="scientific">Corynebacterium tapiri</name>
    <dbReference type="NCBI Taxonomy" id="1448266"/>
    <lineage>
        <taxon>Bacteria</taxon>
        <taxon>Bacillati</taxon>
        <taxon>Actinomycetota</taxon>
        <taxon>Actinomycetes</taxon>
        <taxon>Mycobacteriales</taxon>
        <taxon>Corynebacteriaceae</taxon>
        <taxon>Corynebacterium</taxon>
    </lineage>
</organism>
<dbReference type="RefSeq" id="WP_139465864.1">
    <property type="nucleotide sequence ID" value="NZ_VDHJ01000009.1"/>
</dbReference>
<protein>
    <submittedName>
        <fullName evidence="4">FHA domain-containing protein</fullName>
    </submittedName>
</protein>
<dbReference type="EMBL" id="VDHJ01000009">
    <property type="protein sequence ID" value="TNL96835.1"/>
    <property type="molecule type" value="Genomic_DNA"/>
</dbReference>
<dbReference type="InterPro" id="IPR008984">
    <property type="entry name" value="SMAD_FHA_dom_sf"/>
</dbReference>
<dbReference type="PANTHER" id="PTHR23308">
    <property type="entry name" value="NUCLEAR INHIBITOR OF PROTEIN PHOSPHATASE-1"/>
    <property type="match status" value="1"/>
</dbReference>
<keyword evidence="2" id="KW-1133">Transmembrane helix</keyword>
<keyword evidence="2" id="KW-0812">Transmembrane</keyword>
<proteinExistence type="predicted"/>
<feature type="domain" description="FHA" evidence="3">
    <location>
        <begin position="88"/>
        <end position="137"/>
    </location>
</feature>
<evidence type="ECO:0000313" key="4">
    <source>
        <dbReference type="EMBL" id="TNL96835.1"/>
    </source>
</evidence>
<dbReference type="AlphaFoldDB" id="A0A5C4U2Q0"/>
<gene>
    <name evidence="4" type="ORF">FHE74_07390</name>
</gene>
<dbReference type="SMART" id="SM00240">
    <property type="entry name" value="FHA"/>
    <property type="match status" value="1"/>
</dbReference>
<sequence length="160" mass="17257">MEAALLTIVRIALLVLLWAFILLAVLAMRKDANRAAGVGRNRGSGGYAAAAAPVAAAPVAKREKARLLTVVDGPLTGSHMDVSQLEEVIVGRSQACDFELGDDYASSRHARFFRRGGDWFIEDLESRNGTYVGGYRIDQPERVQVGTDVKMGSTIVRLAP</sequence>
<dbReference type="Proteomes" id="UP000312032">
    <property type="component" value="Unassembled WGS sequence"/>
</dbReference>
<keyword evidence="1" id="KW-0597">Phosphoprotein</keyword>
<dbReference type="OrthoDB" id="277520at2"/>
<evidence type="ECO:0000256" key="1">
    <source>
        <dbReference type="ARBA" id="ARBA00022553"/>
    </source>
</evidence>
<feature type="transmembrane region" description="Helical" evidence="2">
    <location>
        <begin position="6"/>
        <end position="27"/>
    </location>
</feature>
<name>A0A5C4U2Q0_9CORY</name>
<dbReference type="Pfam" id="PF00498">
    <property type="entry name" value="FHA"/>
    <property type="match status" value="1"/>
</dbReference>
<dbReference type="InterPro" id="IPR050923">
    <property type="entry name" value="Cell_Proc_Reg/RNA_Proc"/>
</dbReference>
<keyword evidence="2" id="KW-0472">Membrane</keyword>
<dbReference type="SUPFAM" id="SSF49879">
    <property type="entry name" value="SMAD/FHA domain"/>
    <property type="match status" value="1"/>
</dbReference>
<evidence type="ECO:0000256" key="2">
    <source>
        <dbReference type="SAM" id="Phobius"/>
    </source>
</evidence>
<evidence type="ECO:0000313" key="5">
    <source>
        <dbReference type="Proteomes" id="UP000312032"/>
    </source>
</evidence>
<comment type="caution">
    <text evidence="4">The sequence shown here is derived from an EMBL/GenBank/DDBJ whole genome shotgun (WGS) entry which is preliminary data.</text>
</comment>
<dbReference type="Gene3D" id="2.60.200.20">
    <property type="match status" value="1"/>
</dbReference>
<dbReference type="InterPro" id="IPR000253">
    <property type="entry name" value="FHA_dom"/>
</dbReference>
<dbReference type="PROSITE" id="PS50006">
    <property type="entry name" value="FHA_DOMAIN"/>
    <property type="match status" value="1"/>
</dbReference>
<evidence type="ECO:0000259" key="3">
    <source>
        <dbReference type="PROSITE" id="PS50006"/>
    </source>
</evidence>